<dbReference type="Pfam" id="PF07714">
    <property type="entry name" value="PK_Tyr_Ser-Thr"/>
    <property type="match status" value="1"/>
</dbReference>
<evidence type="ECO:0000313" key="2">
    <source>
        <dbReference type="EMBL" id="KAK8988358.1"/>
    </source>
</evidence>
<evidence type="ECO:0000313" key="3">
    <source>
        <dbReference type="Proteomes" id="UP001396334"/>
    </source>
</evidence>
<reference evidence="2 3" key="1">
    <citation type="journal article" date="2024" name="G3 (Bethesda)">
        <title>Genome assembly of Hibiscus sabdariffa L. provides insights into metabolisms of medicinal natural products.</title>
        <authorList>
            <person name="Kim T."/>
        </authorList>
    </citation>
    <scope>NUCLEOTIDE SEQUENCE [LARGE SCALE GENOMIC DNA]</scope>
    <source>
        <strain evidence="2">TK-2024</strain>
        <tissue evidence="2">Old leaves</tissue>
    </source>
</reference>
<accession>A0ABR2PIU6</accession>
<dbReference type="Proteomes" id="UP001396334">
    <property type="component" value="Unassembled WGS sequence"/>
</dbReference>
<dbReference type="PROSITE" id="PS50011">
    <property type="entry name" value="PROTEIN_KINASE_DOM"/>
    <property type="match status" value="1"/>
</dbReference>
<proteinExistence type="predicted"/>
<dbReference type="EMBL" id="JBBPBN010000058">
    <property type="protein sequence ID" value="KAK8988358.1"/>
    <property type="molecule type" value="Genomic_DNA"/>
</dbReference>
<name>A0ABR2PIU6_9ROSI</name>
<evidence type="ECO:0000259" key="1">
    <source>
        <dbReference type="PROSITE" id="PS50011"/>
    </source>
</evidence>
<dbReference type="InterPro" id="IPR011009">
    <property type="entry name" value="Kinase-like_dom_sf"/>
</dbReference>
<dbReference type="PANTHER" id="PTHR33740:SF1">
    <property type="entry name" value="SLH DOMAIN PROTEIN"/>
    <property type="match status" value="1"/>
</dbReference>
<gene>
    <name evidence="2" type="ORF">V6N11_061116</name>
</gene>
<comment type="caution">
    <text evidence="2">The sequence shown here is derived from an EMBL/GenBank/DDBJ whole genome shotgun (WGS) entry which is preliminary data.</text>
</comment>
<dbReference type="Gene3D" id="3.30.200.20">
    <property type="entry name" value="Phosphorylase Kinase, domain 1"/>
    <property type="match status" value="1"/>
</dbReference>
<protein>
    <recommendedName>
        <fullName evidence="1">Protein kinase domain-containing protein</fullName>
    </recommendedName>
</protein>
<dbReference type="Gene3D" id="1.10.510.10">
    <property type="entry name" value="Transferase(Phosphotransferase) domain 1"/>
    <property type="match status" value="1"/>
</dbReference>
<sequence>MEQSQIQGVVLDSFMVAREVEAKATQGFAESINKYSIWHEVVEFVELYTTHDFNVANVINDVGLDIVFQGIFVDDKLFTIKRLDTAALQNDIEFQNKLQTLGGIKSHFLITLLGYSVEQNKCLFRTDNLPDKSLQELFFEDGHLSRNWRTRFGIILGIVEAFECLQFSCIPFIHEEIEPDNVLFDYDYRTKISDFELLIIKVEGEFGVNLFCQSFRNQELWKSHQLYGIFEGTVSADTSAIWTHIGSNNTRKLSTPSHKPESIVVPVAVDSTQQEALMVLKELAIIEVAVKPDGLCTRREYARWLVRMSSLLERNHRHMIVPSIAFSGSEAAAFDDVGVDDPDFVFTQALAEACIIPSKL</sequence>
<organism evidence="2 3">
    <name type="scientific">Hibiscus sabdariffa</name>
    <name type="common">roselle</name>
    <dbReference type="NCBI Taxonomy" id="183260"/>
    <lineage>
        <taxon>Eukaryota</taxon>
        <taxon>Viridiplantae</taxon>
        <taxon>Streptophyta</taxon>
        <taxon>Embryophyta</taxon>
        <taxon>Tracheophyta</taxon>
        <taxon>Spermatophyta</taxon>
        <taxon>Magnoliopsida</taxon>
        <taxon>eudicotyledons</taxon>
        <taxon>Gunneridae</taxon>
        <taxon>Pentapetalae</taxon>
        <taxon>rosids</taxon>
        <taxon>malvids</taxon>
        <taxon>Malvales</taxon>
        <taxon>Malvaceae</taxon>
        <taxon>Malvoideae</taxon>
        <taxon>Hibiscus</taxon>
    </lineage>
</organism>
<feature type="domain" description="Protein kinase" evidence="1">
    <location>
        <begin position="53"/>
        <end position="305"/>
    </location>
</feature>
<dbReference type="InterPro" id="IPR001245">
    <property type="entry name" value="Ser-Thr/Tyr_kinase_cat_dom"/>
</dbReference>
<keyword evidence="3" id="KW-1185">Reference proteome</keyword>
<dbReference type="InterPro" id="IPR000719">
    <property type="entry name" value="Prot_kinase_dom"/>
</dbReference>
<dbReference type="SUPFAM" id="SSF56112">
    <property type="entry name" value="Protein kinase-like (PK-like)"/>
    <property type="match status" value="1"/>
</dbReference>
<dbReference type="PANTHER" id="PTHR33740">
    <property type="entry name" value="GPI-ANCHORED ADHESIN-LIKE PROTEIN"/>
    <property type="match status" value="1"/>
</dbReference>